<evidence type="ECO:0000256" key="2">
    <source>
        <dbReference type="ARBA" id="ARBA00010617"/>
    </source>
</evidence>
<keyword evidence="8" id="KW-1185">Reference proteome</keyword>
<sequence>MGKNITTCEGDEWRRHAKMIAPQFNERNYGLVWQVANSQATQMLEHHGDKALSPIVNDTGRIALNVFSSAGLGIDNDFVGAFDEVREGCEFSFRDSLASSFHNMVKYGVTPKFLYKIGPQSLKDIDRKVQDLKLYLTDMLDQAREKALQGLPPRPNLLHTVVTKTIEEKVSGAKSGATDMFLTDEEIQGNLFMIGFAGHDTTASALEYASYLLGALPEYQEWVFEELNEVFAGHDGIETLNYEACYPRLKRCLAVMYECVRKYGPASTLVKWCKDPTTITHEGQVVNIPGGTIVNINAQGLQHAEEYWGPDAMEWNPKRWISSVSETAPESKSQLLENEEFLTPPKGQFVPWSDGLRICPGKKFSHVEFVGVLSIWLWKHRIEVVPNPGESKKEARKRTIDVVNDSVMTINLGIRDRTSVKLRFVKR</sequence>
<evidence type="ECO:0000256" key="5">
    <source>
        <dbReference type="PIRSR" id="PIRSR602401-1"/>
    </source>
</evidence>
<feature type="binding site" description="axial binding residue" evidence="5">
    <location>
        <position position="359"/>
    </location>
    <ligand>
        <name>heme</name>
        <dbReference type="ChEBI" id="CHEBI:30413"/>
    </ligand>
    <ligandPart>
        <name>Fe</name>
        <dbReference type="ChEBI" id="CHEBI:18248"/>
    </ligandPart>
</feature>
<dbReference type="SUPFAM" id="SSF48264">
    <property type="entry name" value="Cytochrome P450"/>
    <property type="match status" value="1"/>
</dbReference>
<dbReference type="Pfam" id="PF00067">
    <property type="entry name" value="p450"/>
    <property type="match status" value="1"/>
</dbReference>
<evidence type="ECO:0000313" key="8">
    <source>
        <dbReference type="Proteomes" id="UP000696280"/>
    </source>
</evidence>
<dbReference type="PRINTS" id="PR00385">
    <property type="entry name" value="P450"/>
</dbReference>
<dbReference type="OrthoDB" id="1470350at2759"/>
<proteinExistence type="inferred from homology"/>
<dbReference type="PROSITE" id="PS00086">
    <property type="entry name" value="CYTOCHROME_P450"/>
    <property type="match status" value="1"/>
</dbReference>
<evidence type="ECO:0000256" key="3">
    <source>
        <dbReference type="ARBA" id="ARBA00022723"/>
    </source>
</evidence>
<evidence type="ECO:0000256" key="4">
    <source>
        <dbReference type="ARBA" id="ARBA00023004"/>
    </source>
</evidence>
<dbReference type="GO" id="GO:0004497">
    <property type="term" value="F:monooxygenase activity"/>
    <property type="evidence" value="ECO:0007669"/>
    <property type="project" value="UniProtKB-KW"/>
</dbReference>
<comment type="caution">
    <text evidence="7">The sequence shown here is derived from an EMBL/GenBank/DDBJ whole genome shotgun (WGS) entry which is preliminary data.</text>
</comment>
<evidence type="ECO:0000313" key="7">
    <source>
        <dbReference type="EMBL" id="CAG8952157.1"/>
    </source>
</evidence>
<dbReference type="GO" id="GO:0016705">
    <property type="term" value="F:oxidoreductase activity, acting on paired donors, with incorporation or reduction of molecular oxygen"/>
    <property type="evidence" value="ECO:0007669"/>
    <property type="project" value="InterPro"/>
</dbReference>
<dbReference type="InterPro" id="IPR017972">
    <property type="entry name" value="Cyt_P450_CS"/>
</dbReference>
<evidence type="ECO:0008006" key="9">
    <source>
        <dbReference type="Google" id="ProtNLM"/>
    </source>
</evidence>
<dbReference type="AlphaFoldDB" id="A0A9N9KUB2"/>
<comment type="similarity">
    <text evidence="2 6">Belongs to the cytochrome P450 family.</text>
</comment>
<dbReference type="InterPro" id="IPR001128">
    <property type="entry name" value="Cyt_P450"/>
</dbReference>
<evidence type="ECO:0000256" key="1">
    <source>
        <dbReference type="ARBA" id="ARBA00001971"/>
    </source>
</evidence>
<protein>
    <recommendedName>
        <fullName evidence="9">Cytochrome P450</fullName>
    </recommendedName>
</protein>
<gene>
    <name evidence="7" type="ORF">HYFRA_00000896</name>
</gene>
<dbReference type="Gene3D" id="1.10.630.10">
    <property type="entry name" value="Cytochrome P450"/>
    <property type="match status" value="1"/>
</dbReference>
<dbReference type="Proteomes" id="UP000696280">
    <property type="component" value="Unassembled WGS sequence"/>
</dbReference>
<accession>A0A9N9KUB2</accession>
<name>A0A9N9KUB2_9HELO</name>
<dbReference type="InterPro" id="IPR002401">
    <property type="entry name" value="Cyt_P450_E_grp-I"/>
</dbReference>
<keyword evidence="3 5" id="KW-0479">Metal-binding</keyword>
<keyword evidence="6" id="KW-0503">Monooxygenase</keyword>
<dbReference type="GO" id="GO:0005506">
    <property type="term" value="F:iron ion binding"/>
    <property type="evidence" value="ECO:0007669"/>
    <property type="project" value="InterPro"/>
</dbReference>
<dbReference type="PANTHER" id="PTHR24305">
    <property type="entry name" value="CYTOCHROME P450"/>
    <property type="match status" value="1"/>
</dbReference>
<dbReference type="PRINTS" id="PR00463">
    <property type="entry name" value="EP450I"/>
</dbReference>
<dbReference type="InterPro" id="IPR036396">
    <property type="entry name" value="Cyt_P450_sf"/>
</dbReference>
<evidence type="ECO:0000256" key="6">
    <source>
        <dbReference type="RuleBase" id="RU000461"/>
    </source>
</evidence>
<organism evidence="7 8">
    <name type="scientific">Hymenoscyphus fraxineus</name>
    <dbReference type="NCBI Taxonomy" id="746836"/>
    <lineage>
        <taxon>Eukaryota</taxon>
        <taxon>Fungi</taxon>
        <taxon>Dikarya</taxon>
        <taxon>Ascomycota</taxon>
        <taxon>Pezizomycotina</taxon>
        <taxon>Leotiomycetes</taxon>
        <taxon>Helotiales</taxon>
        <taxon>Helotiaceae</taxon>
        <taxon>Hymenoscyphus</taxon>
    </lineage>
</organism>
<dbReference type="PANTHER" id="PTHR24305:SF166">
    <property type="entry name" value="CYTOCHROME P450 12A4, MITOCHONDRIAL-RELATED"/>
    <property type="match status" value="1"/>
</dbReference>
<keyword evidence="6" id="KW-0560">Oxidoreductase</keyword>
<comment type="cofactor">
    <cofactor evidence="1 5">
        <name>heme</name>
        <dbReference type="ChEBI" id="CHEBI:30413"/>
    </cofactor>
</comment>
<dbReference type="GO" id="GO:0020037">
    <property type="term" value="F:heme binding"/>
    <property type="evidence" value="ECO:0007669"/>
    <property type="project" value="InterPro"/>
</dbReference>
<dbReference type="InterPro" id="IPR050121">
    <property type="entry name" value="Cytochrome_P450_monoxygenase"/>
</dbReference>
<dbReference type="EMBL" id="CAJVRL010000045">
    <property type="protein sequence ID" value="CAG8952157.1"/>
    <property type="molecule type" value="Genomic_DNA"/>
</dbReference>
<keyword evidence="4 5" id="KW-0408">Iron</keyword>
<reference evidence="7" key="1">
    <citation type="submission" date="2021-07" db="EMBL/GenBank/DDBJ databases">
        <authorList>
            <person name="Durling M."/>
        </authorList>
    </citation>
    <scope>NUCLEOTIDE SEQUENCE</scope>
</reference>
<keyword evidence="5 6" id="KW-0349">Heme</keyword>